<protein>
    <submittedName>
        <fullName evidence="3">DUF4126 domain-containing protein</fullName>
    </submittedName>
</protein>
<feature type="domain" description="DUF4126" evidence="2">
    <location>
        <begin position="28"/>
        <end position="201"/>
    </location>
</feature>
<sequence length="215" mass="22030">MDGIDLQGVQNGLGVVAGPFQTWVLPALLGLGLASATGLRTFLPLLMLALAVKFRLFGIELNDQMAWLADWPAIGALGVAAVVEFAGDKIPVVDHGLNVLGAFTRPVAGAIAAGSVFAGLDPTTAAIAGVIVGAPTAFAFNAAQGGARLTSTATTGGVGNPVLSFIEDVLSFFTVILAFLAPILVPVVLIVLAILVFRLANRLRAKLYARESLIG</sequence>
<dbReference type="EMBL" id="JBHSLF010000055">
    <property type="protein sequence ID" value="MFC5345991.1"/>
    <property type="molecule type" value="Genomic_DNA"/>
</dbReference>
<evidence type="ECO:0000259" key="2">
    <source>
        <dbReference type="Pfam" id="PF13548"/>
    </source>
</evidence>
<keyword evidence="1" id="KW-0472">Membrane</keyword>
<evidence type="ECO:0000256" key="1">
    <source>
        <dbReference type="SAM" id="Phobius"/>
    </source>
</evidence>
<feature type="transmembrane region" description="Helical" evidence="1">
    <location>
        <begin position="64"/>
        <end position="83"/>
    </location>
</feature>
<reference evidence="4" key="1">
    <citation type="journal article" date="2019" name="Int. J. Syst. Evol. Microbiol.">
        <title>The Global Catalogue of Microorganisms (GCM) 10K type strain sequencing project: providing services to taxonomists for standard genome sequencing and annotation.</title>
        <authorList>
            <consortium name="The Broad Institute Genomics Platform"/>
            <consortium name="The Broad Institute Genome Sequencing Center for Infectious Disease"/>
            <person name="Wu L."/>
            <person name="Ma J."/>
        </authorList>
    </citation>
    <scope>NUCLEOTIDE SEQUENCE [LARGE SCALE GENOMIC DNA]</scope>
    <source>
        <strain evidence="4">JCM 12125</strain>
    </source>
</reference>
<name>A0ABW0FXV3_9CAUL</name>
<feature type="transmembrane region" description="Helical" evidence="1">
    <location>
        <begin position="23"/>
        <end position="52"/>
    </location>
</feature>
<comment type="caution">
    <text evidence="3">The sequence shown here is derived from an EMBL/GenBank/DDBJ whole genome shotgun (WGS) entry which is preliminary data.</text>
</comment>
<dbReference type="Proteomes" id="UP001596152">
    <property type="component" value="Unassembled WGS sequence"/>
</dbReference>
<accession>A0ABW0FXV3</accession>
<proteinExistence type="predicted"/>
<keyword evidence="1" id="KW-1133">Transmembrane helix</keyword>
<dbReference type="RefSeq" id="WP_374038437.1">
    <property type="nucleotide sequence ID" value="NZ_CP169082.1"/>
</dbReference>
<gene>
    <name evidence="3" type="ORF">ACFPIE_18910</name>
</gene>
<keyword evidence="1" id="KW-0812">Transmembrane</keyword>
<dbReference type="Pfam" id="PF13548">
    <property type="entry name" value="DUF4126"/>
    <property type="match status" value="1"/>
</dbReference>
<evidence type="ECO:0000313" key="4">
    <source>
        <dbReference type="Proteomes" id="UP001596152"/>
    </source>
</evidence>
<feature type="transmembrane region" description="Helical" evidence="1">
    <location>
        <begin position="169"/>
        <end position="197"/>
    </location>
</feature>
<keyword evidence="4" id="KW-1185">Reference proteome</keyword>
<evidence type="ECO:0000313" key="3">
    <source>
        <dbReference type="EMBL" id="MFC5345991.1"/>
    </source>
</evidence>
<dbReference type="InterPro" id="IPR025196">
    <property type="entry name" value="DUF4126"/>
</dbReference>
<organism evidence="3 4">
    <name type="scientific">Brevundimonas staleyi</name>
    <dbReference type="NCBI Taxonomy" id="74326"/>
    <lineage>
        <taxon>Bacteria</taxon>
        <taxon>Pseudomonadati</taxon>
        <taxon>Pseudomonadota</taxon>
        <taxon>Alphaproteobacteria</taxon>
        <taxon>Caulobacterales</taxon>
        <taxon>Caulobacteraceae</taxon>
        <taxon>Brevundimonas</taxon>
    </lineage>
</organism>